<protein>
    <recommendedName>
        <fullName evidence="4">Biogenesis of lysosome-related organelles complex 1 subunit CNL1</fullName>
    </recommendedName>
    <alternativeName>
        <fullName evidence="6">CNO-like protein 1</fullName>
    </alternativeName>
</protein>
<name>A0A6A6UA49_9PEZI</name>
<dbReference type="GO" id="GO:0031083">
    <property type="term" value="C:BLOC-1 complex"/>
    <property type="evidence" value="ECO:0007669"/>
    <property type="project" value="InterPro"/>
</dbReference>
<evidence type="ECO:0000256" key="4">
    <source>
        <dbReference type="ARBA" id="ARBA00014971"/>
    </source>
</evidence>
<comment type="subcellular location">
    <subcellularLocation>
        <location evidence="2">Cytoplasm</location>
    </subcellularLocation>
</comment>
<dbReference type="PANTHER" id="PTHR39145:SF1">
    <property type="entry name" value="BIOGENESIS OF LYSOSOME-RELATED ORGANELLES COMPLEX 1 SUBUNIT CNL1"/>
    <property type="match status" value="1"/>
</dbReference>
<sequence>MASPPASIPDSQLGLTAAEVQLLRHHQHVALAGSSRAASQASSQGRLLLDAGSLAALSAHFDRLIVAIQQQWNMLYQQTQVATQAQSMRAYSAVQDADAEIERYQQILQQIDELQTEWQKVARIGEIVKGMRARVEALDRRI</sequence>
<accession>A0A6A6UA49</accession>
<dbReference type="Proteomes" id="UP000799302">
    <property type="component" value="Unassembled WGS sequence"/>
</dbReference>
<reference evidence="7" key="1">
    <citation type="journal article" date="2020" name="Stud. Mycol.">
        <title>101 Dothideomycetes genomes: a test case for predicting lifestyles and emergence of pathogens.</title>
        <authorList>
            <person name="Haridas S."/>
            <person name="Albert R."/>
            <person name="Binder M."/>
            <person name="Bloem J."/>
            <person name="Labutti K."/>
            <person name="Salamov A."/>
            <person name="Andreopoulos B."/>
            <person name="Baker S."/>
            <person name="Barry K."/>
            <person name="Bills G."/>
            <person name="Bluhm B."/>
            <person name="Cannon C."/>
            <person name="Castanera R."/>
            <person name="Culley D."/>
            <person name="Daum C."/>
            <person name="Ezra D."/>
            <person name="Gonzalez J."/>
            <person name="Henrissat B."/>
            <person name="Kuo A."/>
            <person name="Liang C."/>
            <person name="Lipzen A."/>
            <person name="Lutzoni F."/>
            <person name="Magnuson J."/>
            <person name="Mondo S."/>
            <person name="Nolan M."/>
            <person name="Ohm R."/>
            <person name="Pangilinan J."/>
            <person name="Park H.-J."/>
            <person name="Ramirez L."/>
            <person name="Alfaro M."/>
            <person name="Sun H."/>
            <person name="Tritt A."/>
            <person name="Yoshinaga Y."/>
            <person name="Zwiers L.-H."/>
            <person name="Turgeon B."/>
            <person name="Goodwin S."/>
            <person name="Spatafora J."/>
            <person name="Crous P."/>
            <person name="Grigoriev I."/>
        </authorList>
    </citation>
    <scope>NUCLEOTIDE SEQUENCE</scope>
    <source>
        <strain evidence="7">CBS 115976</strain>
    </source>
</reference>
<gene>
    <name evidence="7" type="ORF">BT63DRAFT_413602</name>
</gene>
<dbReference type="PANTHER" id="PTHR39145">
    <property type="entry name" value="BIOGENESIS OF LYSOSOME-RELATED ORGANELLES COMPLEX 1 SUBUNIT CNL1"/>
    <property type="match status" value="1"/>
</dbReference>
<evidence type="ECO:0000256" key="6">
    <source>
        <dbReference type="ARBA" id="ARBA00029995"/>
    </source>
</evidence>
<evidence type="ECO:0000256" key="3">
    <source>
        <dbReference type="ARBA" id="ARBA00007289"/>
    </source>
</evidence>
<dbReference type="GO" id="GO:0005737">
    <property type="term" value="C:cytoplasm"/>
    <property type="evidence" value="ECO:0007669"/>
    <property type="project" value="UniProtKB-SubCell"/>
</dbReference>
<organism evidence="7 8">
    <name type="scientific">Microthyrium microscopicum</name>
    <dbReference type="NCBI Taxonomy" id="703497"/>
    <lineage>
        <taxon>Eukaryota</taxon>
        <taxon>Fungi</taxon>
        <taxon>Dikarya</taxon>
        <taxon>Ascomycota</taxon>
        <taxon>Pezizomycotina</taxon>
        <taxon>Dothideomycetes</taxon>
        <taxon>Dothideomycetes incertae sedis</taxon>
        <taxon>Microthyriales</taxon>
        <taxon>Microthyriaceae</taxon>
        <taxon>Microthyrium</taxon>
    </lineage>
</organism>
<evidence type="ECO:0000256" key="5">
    <source>
        <dbReference type="ARBA" id="ARBA00022490"/>
    </source>
</evidence>
<comment type="similarity">
    <text evidence="3">Belongs to the BLOC1S4 family.</text>
</comment>
<proteinExistence type="inferred from homology"/>
<dbReference type="EMBL" id="MU004235">
    <property type="protein sequence ID" value="KAF2669139.1"/>
    <property type="molecule type" value="Genomic_DNA"/>
</dbReference>
<evidence type="ECO:0000256" key="1">
    <source>
        <dbReference type="ARBA" id="ARBA00003807"/>
    </source>
</evidence>
<evidence type="ECO:0000313" key="7">
    <source>
        <dbReference type="EMBL" id="KAF2669139.1"/>
    </source>
</evidence>
<keyword evidence="5" id="KW-0963">Cytoplasm</keyword>
<keyword evidence="8" id="KW-1185">Reference proteome</keyword>
<dbReference type="OrthoDB" id="5424991at2759"/>
<dbReference type="InterPro" id="IPR034455">
    <property type="entry name" value="CNL1"/>
</dbReference>
<dbReference type="GO" id="GO:0007032">
    <property type="term" value="P:endosome organization"/>
    <property type="evidence" value="ECO:0007669"/>
    <property type="project" value="TreeGrafter"/>
</dbReference>
<comment type="function">
    <text evidence="1">Component of the biogenesis of lysosome-related organelles complex-1 (BLOC-1), a complex that is involved in endosomal cargo sorting.</text>
</comment>
<evidence type="ECO:0000256" key="2">
    <source>
        <dbReference type="ARBA" id="ARBA00004496"/>
    </source>
</evidence>
<evidence type="ECO:0000313" key="8">
    <source>
        <dbReference type="Proteomes" id="UP000799302"/>
    </source>
</evidence>
<dbReference type="AlphaFoldDB" id="A0A6A6UA49"/>